<feature type="region of interest" description="Disordered" evidence="2">
    <location>
        <begin position="203"/>
        <end position="252"/>
    </location>
</feature>
<evidence type="ECO:0000259" key="3">
    <source>
        <dbReference type="Pfam" id="PF24883"/>
    </source>
</evidence>
<dbReference type="Proteomes" id="UP000803844">
    <property type="component" value="Unassembled WGS sequence"/>
</dbReference>
<dbReference type="InterPro" id="IPR056884">
    <property type="entry name" value="NPHP3-like_N"/>
</dbReference>
<feature type="compositionally biased region" description="Polar residues" evidence="2">
    <location>
        <begin position="203"/>
        <end position="214"/>
    </location>
</feature>
<dbReference type="OrthoDB" id="443402at2759"/>
<feature type="domain" description="Nephrocystin 3-like N-terminal" evidence="3">
    <location>
        <begin position="334"/>
        <end position="516"/>
    </location>
</feature>
<keyword evidence="5" id="KW-1185">Reference proteome</keyword>
<dbReference type="GeneID" id="63842870"/>
<feature type="compositionally biased region" description="Basic and acidic residues" evidence="2">
    <location>
        <begin position="1061"/>
        <end position="1073"/>
    </location>
</feature>
<reference evidence="4" key="1">
    <citation type="journal article" date="2020" name="Phytopathology">
        <title>Genome sequence of the chestnut blight fungus Cryphonectria parasitica EP155: A fundamental resource for an archetypical invasive plant pathogen.</title>
        <authorList>
            <person name="Crouch J.A."/>
            <person name="Dawe A."/>
            <person name="Aerts A."/>
            <person name="Barry K."/>
            <person name="Churchill A.C.L."/>
            <person name="Grimwood J."/>
            <person name="Hillman B."/>
            <person name="Milgroom M.G."/>
            <person name="Pangilinan J."/>
            <person name="Smith M."/>
            <person name="Salamov A."/>
            <person name="Schmutz J."/>
            <person name="Yadav J."/>
            <person name="Grigoriev I.V."/>
            <person name="Nuss D."/>
        </authorList>
    </citation>
    <scope>NUCLEOTIDE SEQUENCE</scope>
    <source>
        <strain evidence="4">EP155</strain>
    </source>
</reference>
<feature type="compositionally biased region" description="Basic residues" evidence="2">
    <location>
        <begin position="215"/>
        <end position="234"/>
    </location>
</feature>
<keyword evidence="1" id="KW-0677">Repeat</keyword>
<dbReference type="PANTHER" id="PTHR10039:SF5">
    <property type="entry name" value="NACHT DOMAIN-CONTAINING PROTEIN"/>
    <property type="match status" value="1"/>
</dbReference>
<evidence type="ECO:0000256" key="1">
    <source>
        <dbReference type="ARBA" id="ARBA00022737"/>
    </source>
</evidence>
<evidence type="ECO:0000313" key="5">
    <source>
        <dbReference type="Proteomes" id="UP000803844"/>
    </source>
</evidence>
<dbReference type="EMBL" id="MU032351">
    <property type="protein sequence ID" value="KAF3761570.1"/>
    <property type="molecule type" value="Genomic_DNA"/>
</dbReference>
<dbReference type="SUPFAM" id="SSF52540">
    <property type="entry name" value="P-loop containing nucleoside triphosphate hydrolases"/>
    <property type="match status" value="1"/>
</dbReference>
<feature type="compositionally biased region" description="Polar residues" evidence="2">
    <location>
        <begin position="241"/>
        <end position="250"/>
    </location>
</feature>
<evidence type="ECO:0000256" key="2">
    <source>
        <dbReference type="SAM" id="MobiDB-lite"/>
    </source>
</evidence>
<evidence type="ECO:0000313" key="4">
    <source>
        <dbReference type="EMBL" id="KAF3761570.1"/>
    </source>
</evidence>
<accession>A0A9P5CL85</accession>
<comment type="caution">
    <text evidence="4">The sequence shown here is derived from an EMBL/GenBank/DDBJ whole genome shotgun (WGS) entry which is preliminary data.</text>
</comment>
<organism evidence="4 5">
    <name type="scientific">Cryphonectria parasitica (strain ATCC 38755 / EP155)</name>
    <dbReference type="NCBI Taxonomy" id="660469"/>
    <lineage>
        <taxon>Eukaryota</taxon>
        <taxon>Fungi</taxon>
        <taxon>Dikarya</taxon>
        <taxon>Ascomycota</taxon>
        <taxon>Pezizomycotina</taxon>
        <taxon>Sordariomycetes</taxon>
        <taxon>Sordariomycetidae</taxon>
        <taxon>Diaporthales</taxon>
        <taxon>Cryphonectriaceae</taxon>
        <taxon>Cryphonectria-Endothia species complex</taxon>
        <taxon>Cryphonectria</taxon>
    </lineage>
</organism>
<feature type="region of interest" description="Disordered" evidence="2">
    <location>
        <begin position="1040"/>
        <end position="1073"/>
    </location>
</feature>
<dbReference type="InterPro" id="IPR027417">
    <property type="entry name" value="P-loop_NTPase"/>
</dbReference>
<dbReference type="Pfam" id="PF24883">
    <property type="entry name" value="NPHP3_N"/>
    <property type="match status" value="1"/>
</dbReference>
<dbReference type="RefSeq" id="XP_040772549.1">
    <property type="nucleotide sequence ID" value="XM_040925741.1"/>
</dbReference>
<dbReference type="AlphaFoldDB" id="A0A9P5CL85"/>
<protein>
    <recommendedName>
        <fullName evidence="3">Nephrocystin 3-like N-terminal domain-containing protein</fullName>
    </recommendedName>
</protein>
<proteinExistence type="predicted"/>
<dbReference type="Gene3D" id="3.40.50.300">
    <property type="entry name" value="P-loop containing nucleotide triphosphate hydrolases"/>
    <property type="match status" value="1"/>
</dbReference>
<sequence>MATEDGRADLLTAMDIIEFLELAAALSQKLVGGEVPKDLRYTRQEASNELGHFLEDVKSKGARPRPAHDVSKRLGEMETRAVELASALKRPFDEVKPGMPGWDRAALLEKAESQSLAEDVIKFADDFNSWLTTAWQSDDWPTIKTINQIRDDAEDARSRIADDICLAINGICIRLGLPYDKLTEHIVSSTAVSFSSATTDHAQSASAGVSTQQKGHQKGRPNSNKKKRQKRQGRGSKPAAGSSSSTNSAVKNPLRSDSFLKSQDILEFLDILETLMREAPWELEILLAVTHPLQDDPEDWLDDAAENTYQWLFEAPVDADGLITDQGSARFRARRNLQAWLSEEKGGLLGISGAPGTGKTTLVKLLAHHPKTVAELQKWAGAEQLIIVPYYFSNTGNIHQKTQIGFCRTVFAELLRQCPTLTHVYFPPSAEASKTKEGKNMERCTTSTGEPWPVSDEHLAVAWNHLTRGELHGFRVCIFVDGLDEYVESAGARMSDLANALQIMANTSECIKICISATRTLDELLGNPLPYSSIHLTALLREDIKWWATAEILSMTEAEKLCPNGDKLISLLVRKSRINFLWVRVVLQSFVAPEFTAEGKIRSMTSTMIRDALASGQLIKIVHACPSDLYGLYEHLLKRLNSTWQFVASVMFSLAVHNPFLQRPNALWFSWLQPLLRDLDFPETPVAPFTADEIREKQEYVEEAVMFMTMGLLKLHWDHREPRKSDQFFGRRIHFFHSTVLKFLNSPRGSDFLLESGGTTEAPDIGVRKFTTLHMLSRLRMAEMVLAAKTQEDPKADAHRHRQYASMVQGVMQVEGRKIDGSPYVLLLPDSFMEGLRKDLETTRSEESGSGYIRSWFANIHSQQLLPGDANTPPSFLHLAMYQGQVPYVFACLEDREKFKDAIGGAKSKELNMLLSAFFGTGGHNGLEADLLGLMNERADILGSVTLRSSPHKGLSSQVSRQASVLMVWISYMVFKLMLPGDGFPQPFLHPPLYRERMVRLAEILVYALSQPENVDMVPLSFVLLLKKKREISPAPTMMPTLRLKMPKGKSSEASSSTSTVEKDPQKPSWDRWPIPEKYTKGEHNMTPKQAELANPVHPSGIVLRNDETHYTTLKQLLVTYIDEPFLAQEVYELIPNDLSRTVLHEWSDIYKNELLEDQFVGYECTRVVASDGTVIGEGAELYFRLY</sequence>
<gene>
    <name evidence="4" type="ORF">M406DRAFT_74522</name>
</gene>
<name>A0A9P5CL85_CRYP1</name>
<dbReference type="PANTHER" id="PTHR10039">
    <property type="entry name" value="AMELOGENIN"/>
    <property type="match status" value="1"/>
</dbReference>